<dbReference type="PANTHER" id="PTHR44086:SF13">
    <property type="entry name" value="THIOSULFATE SULFURTRANSFERASE PSPE"/>
    <property type="match status" value="1"/>
</dbReference>
<dbReference type="PANTHER" id="PTHR44086">
    <property type="entry name" value="THIOSULFATE SULFURTRANSFERASE RDL2, MITOCHONDRIAL-RELATED"/>
    <property type="match status" value="1"/>
</dbReference>
<reference evidence="3" key="1">
    <citation type="journal article" date="2019" name="Int. J. Syst. Evol. Microbiol.">
        <title>The Global Catalogue of Microorganisms (GCM) 10K type strain sequencing project: providing services to taxonomists for standard genome sequencing and annotation.</title>
        <authorList>
            <consortium name="The Broad Institute Genomics Platform"/>
            <consortium name="The Broad Institute Genome Sequencing Center for Infectious Disease"/>
            <person name="Wu L."/>
            <person name="Ma J."/>
        </authorList>
    </citation>
    <scope>NUCLEOTIDE SEQUENCE [LARGE SCALE GENOMIC DNA]</scope>
    <source>
        <strain evidence="3">JCM 6886</strain>
    </source>
</reference>
<dbReference type="SMART" id="SM00450">
    <property type="entry name" value="RHOD"/>
    <property type="match status" value="1"/>
</dbReference>
<dbReference type="CDD" id="cd00158">
    <property type="entry name" value="RHOD"/>
    <property type="match status" value="1"/>
</dbReference>
<dbReference type="Gene3D" id="3.40.250.10">
    <property type="entry name" value="Rhodanese-like domain"/>
    <property type="match status" value="1"/>
</dbReference>
<gene>
    <name evidence="2" type="ORF">GCM10008964_08850</name>
</gene>
<dbReference type="InterPro" id="IPR036873">
    <property type="entry name" value="Rhodanese-like_dom_sf"/>
</dbReference>
<evidence type="ECO:0000313" key="2">
    <source>
        <dbReference type="EMBL" id="GAA0219445.1"/>
    </source>
</evidence>
<evidence type="ECO:0000313" key="3">
    <source>
        <dbReference type="Proteomes" id="UP001501476"/>
    </source>
</evidence>
<keyword evidence="3" id="KW-1185">Reference proteome</keyword>
<accession>A0ABP3CZU0</accession>
<dbReference type="InterPro" id="IPR001763">
    <property type="entry name" value="Rhodanese-like_dom"/>
</dbReference>
<protein>
    <recommendedName>
        <fullName evidence="1">Rhodanese domain-containing protein</fullName>
    </recommendedName>
</protein>
<dbReference type="RefSeq" id="WP_286304969.1">
    <property type="nucleotide sequence ID" value="NZ_AP027741.1"/>
</dbReference>
<evidence type="ECO:0000259" key="1">
    <source>
        <dbReference type="PROSITE" id="PS50206"/>
    </source>
</evidence>
<sequence>MSLTAMDLVKRAKSEINEISCEEATSMLDGATVIDVREPAEYEAGHIDNALPIPRGMLEFSLNSHQSLTNLEQAIIVYCKSGGRSALAAQTLQTMGYQHVYSIAGGFDAWLQTNN</sequence>
<feature type="domain" description="Rhodanese" evidence="1">
    <location>
        <begin position="27"/>
        <end position="115"/>
    </location>
</feature>
<name>A0ABP3CZU0_9GAMM</name>
<dbReference type="PROSITE" id="PS50206">
    <property type="entry name" value="RHODANESE_3"/>
    <property type="match status" value="1"/>
</dbReference>
<organism evidence="2 3">
    <name type="scientific">Methylophaga marina</name>
    <dbReference type="NCBI Taxonomy" id="45495"/>
    <lineage>
        <taxon>Bacteria</taxon>
        <taxon>Pseudomonadati</taxon>
        <taxon>Pseudomonadota</taxon>
        <taxon>Gammaproteobacteria</taxon>
        <taxon>Thiotrichales</taxon>
        <taxon>Piscirickettsiaceae</taxon>
        <taxon>Methylophaga</taxon>
    </lineage>
</organism>
<dbReference type="Proteomes" id="UP001501476">
    <property type="component" value="Unassembled WGS sequence"/>
</dbReference>
<dbReference type="EMBL" id="BAAADG010000003">
    <property type="protein sequence ID" value="GAA0219445.1"/>
    <property type="molecule type" value="Genomic_DNA"/>
</dbReference>
<proteinExistence type="predicted"/>
<dbReference type="SUPFAM" id="SSF52821">
    <property type="entry name" value="Rhodanese/Cell cycle control phosphatase"/>
    <property type="match status" value="1"/>
</dbReference>
<comment type="caution">
    <text evidence="2">The sequence shown here is derived from an EMBL/GenBank/DDBJ whole genome shotgun (WGS) entry which is preliminary data.</text>
</comment>
<dbReference type="Pfam" id="PF00581">
    <property type="entry name" value="Rhodanese"/>
    <property type="match status" value="1"/>
</dbReference>